<dbReference type="OrthoDB" id="438726at2759"/>
<dbReference type="Proteomes" id="UP000268014">
    <property type="component" value="Unassembled WGS sequence"/>
</dbReference>
<evidence type="ECO:0000313" key="3">
    <source>
        <dbReference type="EMBL" id="VDO87331.1"/>
    </source>
</evidence>
<evidence type="ECO:0000313" key="4">
    <source>
        <dbReference type="Proteomes" id="UP000268014"/>
    </source>
</evidence>
<feature type="compositionally biased region" description="Polar residues" evidence="1">
    <location>
        <begin position="210"/>
        <end position="231"/>
    </location>
</feature>
<organism evidence="5">
    <name type="scientific">Haemonchus placei</name>
    <name type="common">Barber's pole worm</name>
    <dbReference type="NCBI Taxonomy" id="6290"/>
    <lineage>
        <taxon>Eukaryota</taxon>
        <taxon>Metazoa</taxon>
        <taxon>Ecdysozoa</taxon>
        <taxon>Nematoda</taxon>
        <taxon>Chromadorea</taxon>
        <taxon>Rhabditida</taxon>
        <taxon>Rhabditina</taxon>
        <taxon>Rhabditomorpha</taxon>
        <taxon>Strongyloidea</taxon>
        <taxon>Trichostrongylidae</taxon>
        <taxon>Haemonchus</taxon>
    </lineage>
</organism>
<dbReference type="AlphaFoldDB" id="A0A0N4X9H6"/>
<dbReference type="Gene3D" id="2.30.42.10">
    <property type="match status" value="1"/>
</dbReference>
<protein>
    <submittedName>
        <fullName evidence="5">PDZ domain-containing protein</fullName>
    </submittedName>
</protein>
<evidence type="ECO:0000259" key="2">
    <source>
        <dbReference type="PROSITE" id="PS50106"/>
    </source>
</evidence>
<dbReference type="OMA" id="FMENELY"/>
<feature type="compositionally biased region" description="Low complexity" evidence="1">
    <location>
        <begin position="116"/>
        <end position="129"/>
    </location>
</feature>
<accession>A0A0N4X9H6</accession>
<reference evidence="3 4" key="2">
    <citation type="submission" date="2018-11" db="EMBL/GenBank/DDBJ databases">
        <authorList>
            <consortium name="Pathogen Informatics"/>
        </authorList>
    </citation>
    <scope>NUCLEOTIDE SEQUENCE [LARGE SCALE GENOMIC DNA]</scope>
    <source>
        <strain evidence="3 4">MHpl1</strain>
    </source>
</reference>
<evidence type="ECO:0000313" key="5">
    <source>
        <dbReference type="WBParaSite" id="HPLM_0002101801-mRNA-1"/>
    </source>
</evidence>
<keyword evidence="4" id="KW-1185">Reference proteome</keyword>
<dbReference type="WBParaSite" id="HPLM_0002101801-mRNA-1">
    <property type="protein sequence ID" value="HPLM_0002101801-mRNA-1"/>
    <property type="gene ID" value="HPLM_0002101801"/>
</dbReference>
<sequence length="317" mass="34189">MIGSNQAMASTRVESAKIEEPPPPPPAPPAPPAPPVPPAPPGPSTPPAPPVEPEKEKESPKKEPEVTKNIIEEHAIVEQPPSESPIREEPMAKEQEEPEEVTRQKSVEAEEPEPTSEPVSEEQPSPSKSKPSEEEEQEGAKEEEQESPSKGSIASQTKRASIEKPLPTSLSNNDTTCKRDSLRSEECRKESGPLIVSDVSSSEAYEDEPSTSTAQCPSTSTGPKISPSTSAAELPKDSDDEEEESRFGYTQGKLKRKYGHLSGDVLLVSCERVPEAGLGISLAGNRNREKYNTFVLSVKVQCPLTVRAGDELLEVSL</sequence>
<reference evidence="5" key="1">
    <citation type="submission" date="2017-02" db="UniProtKB">
        <authorList>
            <consortium name="WormBaseParasite"/>
        </authorList>
    </citation>
    <scope>IDENTIFICATION</scope>
</reference>
<feature type="compositionally biased region" description="Basic and acidic residues" evidence="1">
    <location>
        <begin position="176"/>
        <end position="191"/>
    </location>
</feature>
<feature type="compositionally biased region" description="Polar residues" evidence="1">
    <location>
        <begin position="1"/>
        <end position="13"/>
    </location>
</feature>
<feature type="compositionally biased region" description="Basic and acidic residues" evidence="1">
    <location>
        <begin position="85"/>
        <end position="108"/>
    </location>
</feature>
<feature type="region of interest" description="Disordered" evidence="1">
    <location>
        <begin position="1"/>
        <end position="250"/>
    </location>
</feature>
<feature type="domain" description="PDZ" evidence="2">
    <location>
        <begin position="267"/>
        <end position="317"/>
    </location>
</feature>
<feature type="compositionally biased region" description="Acidic residues" evidence="1">
    <location>
        <begin position="133"/>
        <end position="146"/>
    </location>
</feature>
<gene>
    <name evidence="3" type="ORF">HPLM_LOCUS21010</name>
</gene>
<dbReference type="EMBL" id="UZAF01022834">
    <property type="protein sequence ID" value="VDO87331.1"/>
    <property type="molecule type" value="Genomic_DNA"/>
</dbReference>
<feature type="compositionally biased region" description="Pro residues" evidence="1">
    <location>
        <begin position="21"/>
        <end position="51"/>
    </location>
</feature>
<feature type="compositionally biased region" description="Basic and acidic residues" evidence="1">
    <location>
        <begin position="52"/>
        <end position="76"/>
    </location>
</feature>
<dbReference type="PROSITE" id="PS50106">
    <property type="entry name" value="PDZ"/>
    <property type="match status" value="1"/>
</dbReference>
<dbReference type="InterPro" id="IPR036034">
    <property type="entry name" value="PDZ_sf"/>
</dbReference>
<name>A0A0N4X9H6_HAEPC</name>
<dbReference type="InterPro" id="IPR001478">
    <property type="entry name" value="PDZ"/>
</dbReference>
<evidence type="ECO:0000256" key="1">
    <source>
        <dbReference type="SAM" id="MobiDB-lite"/>
    </source>
</evidence>
<dbReference type="STRING" id="6290.A0A0N4X9H6"/>
<feature type="compositionally biased region" description="Polar residues" evidence="1">
    <location>
        <begin position="150"/>
        <end position="159"/>
    </location>
</feature>
<proteinExistence type="predicted"/>